<accession>A0AAE3QRW5</accession>
<keyword evidence="3" id="KW-0479">Metal-binding</keyword>
<evidence type="ECO:0000256" key="4">
    <source>
        <dbReference type="ARBA" id="ARBA00022801"/>
    </source>
</evidence>
<evidence type="ECO:0000256" key="1">
    <source>
        <dbReference type="ARBA" id="ARBA00001947"/>
    </source>
</evidence>
<feature type="chain" id="PRO_5041926143" evidence="7">
    <location>
        <begin position="20"/>
        <end position="475"/>
    </location>
</feature>
<evidence type="ECO:0000256" key="3">
    <source>
        <dbReference type="ARBA" id="ARBA00022723"/>
    </source>
</evidence>
<dbReference type="EMBL" id="JASJOS010000006">
    <property type="protein sequence ID" value="MDJ1481704.1"/>
    <property type="molecule type" value="Genomic_DNA"/>
</dbReference>
<keyword evidence="6" id="KW-0482">Metalloprotease</keyword>
<sequence length="475" mass="55220">MSICKVCLFLFFFPFLSFAQLAKSYTPLPIQDTIPAITYTSLSKRLDVDKSQVAEPQKKVNNYIKYLYEERFKYVVSNFNDDYIITEGELTSYLQQILTNIYKSNPQLSQETMVYAFRSSIPNAFSFGDGNLAVTLGLLSRLKNDSQVAFILCHEMAHYHRKHGDKQIQALAKLNYDKELQKKLEHNNTYSYKKELIKSLELSITKHSRTYEFEADSIGLTYFLNTNYDRNAPVECMDILSKSDKGLDQNIIDFKKYFDFPDYPIKPSWLTYEKSTTWHKSEKDGEFGDSDTTHTHPNCMRRQAALKRQLQGKGAVTITSANDLFQSIVTQSTFEQITSHYHFKKYGKALFGSLLLLERYPENAYLHAMVSKCIYQLYTHQKNHEIGKVLEQPDSRFDDNYDQFLTFFQQLRLTEIASLGYFYSAGRRQIDASNEDFWHAYWLCSQLPVSKILPSKVKAEYAATFPKGKYLTNMP</sequence>
<name>A0AAE3QRW5_9BACT</name>
<dbReference type="GO" id="GO:0046872">
    <property type="term" value="F:metal ion binding"/>
    <property type="evidence" value="ECO:0007669"/>
    <property type="project" value="UniProtKB-KW"/>
</dbReference>
<evidence type="ECO:0000313" key="10">
    <source>
        <dbReference type="Proteomes" id="UP001241110"/>
    </source>
</evidence>
<gene>
    <name evidence="9" type="ORF">QNI16_14485</name>
</gene>
<feature type="domain" description="Peptidase M48" evidence="8">
    <location>
        <begin position="92"/>
        <end position="308"/>
    </location>
</feature>
<dbReference type="RefSeq" id="WP_313979846.1">
    <property type="nucleotide sequence ID" value="NZ_JASJOS010000006.1"/>
</dbReference>
<dbReference type="InterPro" id="IPR001915">
    <property type="entry name" value="Peptidase_M48"/>
</dbReference>
<evidence type="ECO:0000313" key="9">
    <source>
        <dbReference type="EMBL" id="MDJ1481704.1"/>
    </source>
</evidence>
<keyword evidence="7" id="KW-0732">Signal</keyword>
<dbReference type="PANTHER" id="PTHR22726:SF1">
    <property type="entry name" value="METALLOENDOPEPTIDASE OMA1, MITOCHONDRIAL"/>
    <property type="match status" value="1"/>
</dbReference>
<evidence type="ECO:0000256" key="7">
    <source>
        <dbReference type="SAM" id="SignalP"/>
    </source>
</evidence>
<keyword evidence="5" id="KW-0862">Zinc</keyword>
<evidence type="ECO:0000256" key="6">
    <source>
        <dbReference type="ARBA" id="ARBA00023049"/>
    </source>
</evidence>
<dbReference type="Gene3D" id="3.30.2010.10">
    <property type="entry name" value="Metalloproteases ('zincins'), catalytic domain"/>
    <property type="match status" value="1"/>
</dbReference>
<comment type="caution">
    <text evidence="9">The sequence shown here is derived from an EMBL/GenBank/DDBJ whole genome shotgun (WGS) entry which is preliminary data.</text>
</comment>
<dbReference type="AlphaFoldDB" id="A0AAE3QRW5"/>
<reference evidence="9" key="1">
    <citation type="submission" date="2023-05" db="EMBL/GenBank/DDBJ databases">
        <authorList>
            <person name="Zhang X."/>
        </authorList>
    </citation>
    <scope>NUCLEOTIDE SEQUENCE</scope>
    <source>
        <strain evidence="9">YF14B1</strain>
    </source>
</reference>
<keyword evidence="2" id="KW-0645">Protease</keyword>
<protein>
    <submittedName>
        <fullName evidence="9">M48 family metallopeptidase</fullName>
    </submittedName>
</protein>
<evidence type="ECO:0000256" key="2">
    <source>
        <dbReference type="ARBA" id="ARBA00022670"/>
    </source>
</evidence>
<feature type="signal peptide" evidence="7">
    <location>
        <begin position="1"/>
        <end position="19"/>
    </location>
</feature>
<dbReference type="CDD" id="cd07324">
    <property type="entry name" value="M48C_Oma1-like"/>
    <property type="match status" value="1"/>
</dbReference>
<dbReference type="PANTHER" id="PTHR22726">
    <property type="entry name" value="METALLOENDOPEPTIDASE OMA1"/>
    <property type="match status" value="1"/>
</dbReference>
<proteinExistence type="predicted"/>
<keyword evidence="4" id="KW-0378">Hydrolase</keyword>
<evidence type="ECO:0000259" key="8">
    <source>
        <dbReference type="Pfam" id="PF01435"/>
    </source>
</evidence>
<dbReference type="Pfam" id="PF01435">
    <property type="entry name" value="Peptidase_M48"/>
    <property type="match status" value="1"/>
</dbReference>
<dbReference type="InterPro" id="IPR051156">
    <property type="entry name" value="Mito/Outer_Membr_Metalloprot"/>
</dbReference>
<dbReference type="Proteomes" id="UP001241110">
    <property type="component" value="Unassembled WGS sequence"/>
</dbReference>
<dbReference type="GO" id="GO:0051603">
    <property type="term" value="P:proteolysis involved in protein catabolic process"/>
    <property type="evidence" value="ECO:0007669"/>
    <property type="project" value="TreeGrafter"/>
</dbReference>
<comment type="cofactor">
    <cofactor evidence="1">
        <name>Zn(2+)</name>
        <dbReference type="ChEBI" id="CHEBI:29105"/>
    </cofactor>
</comment>
<dbReference type="GO" id="GO:0016020">
    <property type="term" value="C:membrane"/>
    <property type="evidence" value="ECO:0007669"/>
    <property type="project" value="TreeGrafter"/>
</dbReference>
<evidence type="ECO:0000256" key="5">
    <source>
        <dbReference type="ARBA" id="ARBA00022833"/>
    </source>
</evidence>
<organism evidence="9 10">
    <name type="scientific">Xanthocytophaga flava</name>
    <dbReference type="NCBI Taxonomy" id="3048013"/>
    <lineage>
        <taxon>Bacteria</taxon>
        <taxon>Pseudomonadati</taxon>
        <taxon>Bacteroidota</taxon>
        <taxon>Cytophagia</taxon>
        <taxon>Cytophagales</taxon>
        <taxon>Rhodocytophagaceae</taxon>
        <taxon>Xanthocytophaga</taxon>
    </lineage>
</organism>
<dbReference type="GO" id="GO:0004222">
    <property type="term" value="F:metalloendopeptidase activity"/>
    <property type="evidence" value="ECO:0007669"/>
    <property type="project" value="InterPro"/>
</dbReference>